<dbReference type="InterPro" id="IPR011635">
    <property type="entry name" value="CARDB"/>
</dbReference>
<keyword evidence="1" id="KW-0812">Transmembrane</keyword>
<dbReference type="Gene3D" id="2.60.40.10">
    <property type="entry name" value="Immunoglobulins"/>
    <property type="match status" value="1"/>
</dbReference>
<dbReference type="EMBL" id="PSPG01000002">
    <property type="protein sequence ID" value="PXF22236.1"/>
    <property type="molecule type" value="Genomic_DNA"/>
</dbReference>
<reference evidence="3 4" key="1">
    <citation type="journal article" date="2015" name="Nat. Commun.">
        <title>Genomic and transcriptomic evidence for scavenging of diverse organic compounds by widespread deep-sea archaea.</title>
        <authorList>
            <person name="Li M."/>
            <person name="Baker B.J."/>
            <person name="Anantharaman K."/>
            <person name="Jain S."/>
            <person name="Breier J.A."/>
            <person name="Dick G.J."/>
        </authorList>
    </citation>
    <scope>NUCLEOTIDE SEQUENCE [LARGE SCALE GENOMIC DNA]</scope>
    <source>
        <strain evidence="3">Cayman_51_deep</strain>
    </source>
</reference>
<evidence type="ECO:0000313" key="3">
    <source>
        <dbReference type="EMBL" id="PXF22236.1"/>
    </source>
</evidence>
<feature type="domain" description="CARDB" evidence="2">
    <location>
        <begin position="630"/>
        <end position="736"/>
    </location>
</feature>
<protein>
    <recommendedName>
        <fullName evidence="2">CARDB domain-containing protein</fullName>
    </recommendedName>
</protein>
<keyword evidence="1" id="KW-1133">Transmembrane helix</keyword>
<accession>A0A2V3HTK5</accession>
<dbReference type="Proteomes" id="UP000248161">
    <property type="component" value="Unassembled WGS sequence"/>
</dbReference>
<evidence type="ECO:0000313" key="4">
    <source>
        <dbReference type="Proteomes" id="UP000248161"/>
    </source>
</evidence>
<evidence type="ECO:0000256" key="1">
    <source>
        <dbReference type="SAM" id="Phobius"/>
    </source>
</evidence>
<dbReference type="Pfam" id="PF07705">
    <property type="entry name" value="CARDB"/>
    <property type="match status" value="1"/>
</dbReference>
<sequence length="792" mass="85175">MRTRSGVAIILLFLVSMAPVVPFAAADTVIGAEGVELLEAGDFSDAEQWEVSATAGFSSEQAEHSGGMVADGELSFTHDRPDNFAQLTSWATYSPTSSNATLGQPDSYYTWSKGPNITMNGYDFAGLHGMQIANVSMVLHFSIPDELYQDSVRVILQNHGSDKLVVTFARTFGPIHRMSNPLVLPLEEIIQMDWGSLEGTQFTVDYVSQGTSDDSEIRVDAVGLRVKYHQPWYSFETTKAIHTVTGVDSPVIDHDPYDGEIVGLSQENCGLTPDGPGMGYWTFDVEVPPLQQLGRIHVYGTGNHTIWALPDGVDGDYSEKQSGELLDNPDSTQQIRIDIEDGCISLARVDVNDPHLVVHGVVSGELGGLAGTSYIRFAIGSDLIASIPMEGGAFVIDVPVGYALPEQWGEMVAGVAARFQWSSNGTAETTVVHIHSISITGGYDVEWDLDPECMPLEDMSFDEDDAGVHIPMDVRCSDDITAPEDLALSAVSGDPTVIEATIVDQYVRIQPVRDAWGETTVEVKVEDERGNIWTGEMSITVNPIEDPPVLEGLPLTVYIELGETMVVDITVKDSDTQSLTLSASRSWATFDAADDLVLTPVMDGTHMVEISVSDGTNHISQVVEVIVTAKPDLLIDSIDVRRDGLTVSELVHGDVIEIYAYVRNEGRGVADAVYVKCTVGGILVGAVMVDSIAPGGLGVAVCDAQVSGPDDALAIEVMADGTASIDETSESNNVRSITMIVNERKTDSGSGLMDSIDRGPAIVFLAIGVSLIALTALYFSPGKVRKSYEREK</sequence>
<dbReference type="AlphaFoldDB" id="A0A2V3HTK5"/>
<evidence type="ECO:0000259" key="2">
    <source>
        <dbReference type="Pfam" id="PF07705"/>
    </source>
</evidence>
<dbReference type="InterPro" id="IPR013783">
    <property type="entry name" value="Ig-like_fold"/>
</dbReference>
<proteinExistence type="predicted"/>
<keyword evidence="1" id="KW-0472">Membrane</keyword>
<organism evidence="3 4">
    <name type="scientific">Candidatus Thalassarchaeum betae</name>
    <dbReference type="NCBI Taxonomy" id="2599289"/>
    <lineage>
        <taxon>Archaea</taxon>
        <taxon>Methanobacteriati</taxon>
        <taxon>Thermoplasmatota</taxon>
        <taxon>Candidatus Poseidoniia</taxon>
        <taxon>Candidatus Poseidoniales</taxon>
        <taxon>Candidatus Thalassarchaeaceae</taxon>
        <taxon>Candidatus Thalassarchaeum</taxon>
    </lineage>
</organism>
<gene>
    <name evidence="3" type="ORF">CXX69_01260</name>
</gene>
<comment type="caution">
    <text evidence="3">The sequence shown here is derived from an EMBL/GenBank/DDBJ whole genome shotgun (WGS) entry which is preliminary data.</text>
</comment>
<name>A0A2V3HTK5_9ARCH</name>
<feature type="transmembrane region" description="Helical" evidence="1">
    <location>
        <begin position="761"/>
        <end position="780"/>
    </location>
</feature>